<feature type="compositionally biased region" description="Acidic residues" evidence="6">
    <location>
        <begin position="536"/>
        <end position="545"/>
    </location>
</feature>
<dbReference type="EMBL" id="JARO02006745">
    <property type="protein sequence ID" value="KPP64829.1"/>
    <property type="molecule type" value="Genomic_DNA"/>
</dbReference>
<dbReference type="AlphaFoldDB" id="A0A0P7TU29"/>
<evidence type="ECO:0000313" key="9">
    <source>
        <dbReference type="Proteomes" id="UP000034805"/>
    </source>
</evidence>
<dbReference type="Gene3D" id="2.30.30.40">
    <property type="entry name" value="SH3 Domains"/>
    <property type="match status" value="1"/>
</dbReference>
<keyword evidence="3" id="KW-0597">Phosphoprotein</keyword>
<dbReference type="PANTHER" id="PTHR10654:SF21">
    <property type="entry name" value="EMBRYONAL FYN-ASSOCIATED SUBSTRATE"/>
    <property type="match status" value="1"/>
</dbReference>
<evidence type="ECO:0000256" key="4">
    <source>
        <dbReference type="ARBA" id="ARBA00022889"/>
    </source>
</evidence>
<keyword evidence="4" id="KW-0130">Cell adhesion</keyword>
<dbReference type="GO" id="GO:0007155">
    <property type="term" value="P:cell adhesion"/>
    <property type="evidence" value="ECO:0007669"/>
    <property type="project" value="UniProtKB-KW"/>
</dbReference>
<evidence type="ECO:0000313" key="8">
    <source>
        <dbReference type="EMBL" id="KPP64829.1"/>
    </source>
</evidence>
<proteinExistence type="inferred from homology"/>
<feature type="compositionally biased region" description="Polar residues" evidence="6">
    <location>
        <begin position="549"/>
        <end position="561"/>
    </location>
</feature>
<dbReference type="InterPro" id="IPR001452">
    <property type="entry name" value="SH3_domain"/>
</dbReference>
<evidence type="ECO:0000256" key="1">
    <source>
        <dbReference type="ARBA" id="ARBA00007848"/>
    </source>
</evidence>
<feature type="region of interest" description="Disordered" evidence="6">
    <location>
        <begin position="658"/>
        <end position="687"/>
    </location>
</feature>
<dbReference type="GO" id="GO:0016477">
    <property type="term" value="P:cell migration"/>
    <property type="evidence" value="ECO:0007669"/>
    <property type="project" value="TreeGrafter"/>
</dbReference>
<reference evidence="8 9" key="1">
    <citation type="submission" date="2015-08" db="EMBL/GenBank/DDBJ databases">
        <title>The genome of the Asian arowana (Scleropages formosus).</title>
        <authorList>
            <person name="Tan M.H."/>
            <person name="Gan H.M."/>
            <person name="Croft L.J."/>
            <person name="Austin C.M."/>
        </authorList>
    </citation>
    <scope>NUCLEOTIDE SEQUENCE [LARGE SCALE GENOMIC DNA]</scope>
    <source>
        <strain evidence="8">Aro1</strain>
    </source>
</reference>
<dbReference type="InterPro" id="IPR036028">
    <property type="entry name" value="SH3-like_dom_sf"/>
</dbReference>
<dbReference type="PROSITE" id="PS50002">
    <property type="entry name" value="SH3"/>
    <property type="match status" value="1"/>
</dbReference>
<dbReference type="GO" id="GO:0005737">
    <property type="term" value="C:cytoplasm"/>
    <property type="evidence" value="ECO:0007669"/>
    <property type="project" value="TreeGrafter"/>
</dbReference>
<organism evidence="8 9">
    <name type="scientific">Scleropages formosus</name>
    <name type="common">Asian bonytongue</name>
    <name type="synonym">Osteoglossum formosum</name>
    <dbReference type="NCBI Taxonomy" id="113540"/>
    <lineage>
        <taxon>Eukaryota</taxon>
        <taxon>Metazoa</taxon>
        <taxon>Chordata</taxon>
        <taxon>Craniata</taxon>
        <taxon>Vertebrata</taxon>
        <taxon>Euteleostomi</taxon>
        <taxon>Actinopterygii</taxon>
        <taxon>Neopterygii</taxon>
        <taxon>Teleostei</taxon>
        <taxon>Osteoglossocephala</taxon>
        <taxon>Osteoglossomorpha</taxon>
        <taxon>Osteoglossiformes</taxon>
        <taxon>Osteoglossidae</taxon>
        <taxon>Scleropages</taxon>
    </lineage>
</organism>
<dbReference type="Pfam" id="PF00018">
    <property type="entry name" value="SH3_1"/>
    <property type="match status" value="1"/>
</dbReference>
<feature type="compositionally biased region" description="Basic and acidic residues" evidence="6">
    <location>
        <begin position="674"/>
        <end position="687"/>
    </location>
</feature>
<dbReference type="Pfam" id="PF12026">
    <property type="entry name" value="CAS_C"/>
    <property type="match status" value="1"/>
</dbReference>
<protein>
    <submittedName>
        <fullName evidence="8">Embryonal Fyn-associated substrate-like</fullName>
    </submittedName>
</protein>
<evidence type="ECO:0000256" key="3">
    <source>
        <dbReference type="ARBA" id="ARBA00022553"/>
    </source>
</evidence>
<evidence type="ECO:0000256" key="6">
    <source>
        <dbReference type="SAM" id="MobiDB-lite"/>
    </source>
</evidence>
<feature type="region of interest" description="Disordered" evidence="6">
    <location>
        <begin position="847"/>
        <end position="953"/>
    </location>
</feature>
<evidence type="ECO:0000256" key="2">
    <source>
        <dbReference type="ARBA" id="ARBA00022443"/>
    </source>
</evidence>
<name>A0A0P7TU29_SCLFO</name>
<gene>
    <name evidence="8" type="ORF">Z043_116791</name>
</gene>
<dbReference type="FunFam" id="2.30.30.40:FF:000009">
    <property type="entry name" value="Breast cancer anti-estrogen resistance 1"/>
    <property type="match status" value="1"/>
</dbReference>
<dbReference type="GO" id="GO:0007169">
    <property type="term" value="P:cell surface receptor protein tyrosine kinase signaling pathway"/>
    <property type="evidence" value="ECO:0007669"/>
    <property type="project" value="TreeGrafter"/>
</dbReference>
<comment type="similarity">
    <text evidence="1">Belongs to the CAS family.</text>
</comment>
<dbReference type="PANTHER" id="PTHR10654">
    <property type="entry name" value="CAS SCAFFOLDING PROTEIN"/>
    <property type="match status" value="1"/>
</dbReference>
<feature type="compositionally biased region" description="Low complexity" evidence="6">
    <location>
        <begin position="494"/>
        <end position="506"/>
    </location>
</feature>
<sequence length="1090" mass="114843">MLPRSEFYGSAISRVPYARSLDCNPTPSLRQQRGAGRSLADNKKRARKKEREQQPWLLSLGLAGKTGVVSFPRGSAADTSSFYTTTALAKALFDNAAESPEELAFRKGDILMVLDQEGGGPGWWLCSLHGRQGIAPANRLRLLNTTQPSPAMTADSAATQPHTEDSVYLSPAPHPRPAQAKAARGPGGGDESVYLSPSPRGATVVTALCRGDGRPRSRSSSGSRPRPDWDACTTGRARSPSLRGRGSESGSAKHQTLYQTPTAHRLQGGSAPEAVYLSPCGVPRVAADSLGPPESGGAEAAYLVPREAAVAVGNSEGCYLLPRAGAQPSEEVYQTPTGGTAADPVQGGLARGDSGQLPFSNGTNLNSQTKVPQEIAALYQTPTVSGMLPVAPQSGLKLPGENMVPVSCSASHKHISCPTEGSPRVLAKIAGSQGIPSTPPSARGRLPQGHPRNSPILGRAGSARVQGSPSFARKPPPPAPPVRGVTKKEKPAAQQGSQVDGQQGSSPNKAEGPKDGTAKDEENVKKRDVKIKRDQEEGEYEEPDDENLRNQVYDTPPTNRWQHTVQPLFRDNDDSIYNTPRTHPPHNDQGSEVYDVPTLTLTSVAQQQTYNVPAGIARTAEAEDDVYSVPTLPGLSAVPDDVPDGAGFEANQREVYRVPATGKRGPADQTDGALHPEDGGEGSDRECGIYDMPALSVDASLSSTRRSSVSSTGSGDLHWKTSLSNLIQATLNSASASASSSPRDLAASLTEILSVWKGYQATEAPPPILQAWSRMSDLLPALSACGSAPPSESLLSLVQRVLEDAASLLQSHGLPPSGRPRLLSQESLSRRPLPALPVAEVKPLNVGMGSRKGSWIQERPLPPPPPPSFPLPPVPPPQPNNDGQDEGEELGNEYAGIGLPVAPPTIPMGDSGGYVKLQGKPDPPAFIQTENSHATPDPPVAEQRSSPSPPLPVSLSLEDSELLSFYSSQSLSHLSCLADSIDALFTSVQGNQPPRIFVSRGKSLIVTAHKLVFIGDTLSRLLTSPDLRAKVTTSGGRLCQALKAVVVATKGAAQNYPSVSATQEMVDRVAELSQHAAGFSGLLQRLAEIS</sequence>
<dbReference type="InterPro" id="IPR021901">
    <property type="entry name" value="CAS_C"/>
</dbReference>
<keyword evidence="2 5" id="KW-0728">SH3 domain</keyword>
<feature type="region of interest" description="Disordered" evidence="6">
    <location>
        <begin position="23"/>
        <end position="51"/>
    </location>
</feature>
<dbReference type="SUPFAM" id="SSF50044">
    <property type="entry name" value="SH3-domain"/>
    <property type="match status" value="1"/>
</dbReference>
<dbReference type="Gene3D" id="1.20.120.230">
    <property type="entry name" value="Alpha-catenin/vinculin-like"/>
    <property type="match status" value="1"/>
</dbReference>
<dbReference type="FunFam" id="1.20.120.230:FF:000001">
    <property type="entry name" value="Breast cancer anti-estrogen resistance 1"/>
    <property type="match status" value="1"/>
</dbReference>
<evidence type="ECO:0000259" key="7">
    <source>
        <dbReference type="PROSITE" id="PS50002"/>
    </source>
</evidence>
<feature type="compositionally biased region" description="Polar residues" evidence="6">
    <location>
        <begin position="148"/>
        <end position="161"/>
    </location>
</feature>
<feature type="region of interest" description="Disordered" evidence="6">
    <location>
        <begin position="148"/>
        <end position="256"/>
    </location>
</feature>
<comment type="caution">
    <text evidence="8">The sequence shown here is derived from an EMBL/GenBank/DDBJ whole genome shotgun (WGS) entry which is preliminary data.</text>
</comment>
<dbReference type="Proteomes" id="UP000034805">
    <property type="component" value="Unassembled WGS sequence"/>
</dbReference>
<feature type="region of interest" description="Disordered" evidence="6">
    <location>
        <begin position="431"/>
        <end position="561"/>
    </location>
</feature>
<dbReference type="SMART" id="SM00326">
    <property type="entry name" value="SH3"/>
    <property type="match status" value="1"/>
</dbReference>
<feature type="domain" description="SH3" evidence="7">
    <location>
        <begin position="84"/>
        <end position="145"/>
    </location>
</feature>
<accession>A0A0P7TU29</accession>
<dbReference type="STRING" id="113540.ENSSFOP00015009692"/>
<dbReference type="InterPro" id="IPR037362">
    <property type="entry name" value="CAS_fam"/>
</dbReference>
<dbReference type="GO" id="GO:0005886">
    <property type="term" value="C:plasma membrane"/>
    <property type="evidence" value="ECO:0007669"/>
    <property type="project" value="TreeGrafter"/>
</dbReference>
<evidence type="ECO:0000256" key="5">
    <source>
        <dbReference type="PROSITE-ProRule" id="PRU00192"/>
    </source>
</evidence>
<feature type="compositionally biased region" description="Pro residues" evidence="6">
    <location>
        <begin position="860"/>
        <end position="879"/>
    </location>
</feature>
<feature type="compositionally biased region" description="Basic and acidic residues" evidence="6">
    <location>
        <begin position="511"/>
        <end position="535"/>
    </location>
</feature>